<name>U4LKF3_PYROM</name>
<organism evidence="1 2">
    <name type="scientific">Pyronema omphalodes (strain CBS 100304)</name>
    <name type="common">Pyronema confluens</name>
    <dbReference type="NCBI Taxonomy" id="1076935"/>
    <lineage>
        <taxon>Eukaryota</taxon>
        <taxon>Fungi</taxon>
        <taxon>Dikarya</taxon>
        <taxon>Ascomycota</taxon>
        <taxon>Pezizomycotina</taxon>
        <taxon>Pezizomycetes</taxon>
        <taxon>Pezizales</taxon>
        <taxon>Pyronemataceae</taxon>
        <taxon>Pyronema</taxon>
    </lineage>
</organism>
<proteinExistence type="predicted"/>
<evidence type="ECO:0000313" key="1">
    <source>
        <dbReference type="EMBL" id="CCX13141.1"/>
    </source>
</evidence>
<protein>
    <submittedName>
        <fullName evidence="1">Uncharacterized protein</fullName>
    </submittedName>
</protein>
<gene>
    <name evidence="1" type="ORF">PCON_12734</name>
</gene>
<reference evidence="1 2" key="1">
    <citation type="journal article" date="2013" name="PLoS Genet.">
        <title>The genome and development-dependent transcriptomes of Pyronema confluens: a window into fungal evolution.</title>
        <authorList>
            <person name="Traeger S."/>
            <person name="Altegoer F."/>
            <person name="Freitag M."/>
            <person name="Gabaldon T."/>
            <person name="Kempken F."/>
            <person name="Kumar A."/>
            <person name="Marcet-Houben M."/>
            <person name="Poggeler S."/>
            <person name="Stajich J.E."/>
            <person name="Nowrousian M."/>
        </authorList>
    </citation>
    <scope>NUCLEOTIDE SEQUENCE [LARGE SCALE GENOMIC DNA]</scope>
    <source>
        <strain evidence="2">CBS 100304</strain>
        <tissue evidence="1">Vegetative mycelium</tissue>
    </source>
</reference>
<dbReference type="AlphaFoldDB" id="U4LKF3"/>
<evidence type="ECO:0000313" key="2">
    <source>
        <dbReference type="Proteomes" id="UP000018144"/>
    </source>
</evidence>
<sequence length="52" mass="6211">MVRVFLNRYLVSPGTQITDLRRTRIMCCPFRSRTVCTCIPYCDPWLYETDYG</sequence>
<dbReference type="Proteomes" id="UP000018144">
    <property type="component" value="Unassembled WGS sequence"/>
</dbReference>
<dbReference type="EMBL" id="HF935781">
    <property type="protein sequence ID" value="CCX13141.1"/>
    <property type="molecule type" value="Genomic_DNA"/>
</dbReference>
<keyword evidence="2" id="KW-1185">Reference proteome</keyword>
<accession>U4LKF3</accession>